<organism evidence="8 9">
    <name type="scientific">[Candida] anglica</name>
    <dbReference type="NCBI Taxonomy" id="148631"/>
    <lineage>
        <taxon>Eukaryota</taxon>
        <taxon>Fungi</taxon>
        <taxon>Dikarya</taxon>
        <taxon>Ascomycota</taxon>
        <taxon>Saccharomycotina</taxon>
        <taxon>Pichiomycetes</taxon>
        <taxon>Debaryomycetaceae</taxon>
        <taxon>Kurtzmaniella</taxon>
    </lineage>
</organism>
<dbReference type="InterPro" id="IPR022784">
    <property type="entry name" value="Ribosome_bgen_Alb1"/>
</dbReference>
<keyword evidence="6" id="KW-0539">Nucleus</keyword>
<keyword evidence="4" id="KW-0963">Cytoplasm</keyword>
<evidence type="ECO:0000256" key="7">
    <source>
        <dbReference type="SAM" id="MobiDB-lite"/>
    </source>
</evidence>
<feature type="compositionally biased region" description="Polar residues" evidence="7">
    <location>
        <begin position="37"/>
        <end position="56"/>
    </location>
</feature>
<evidence type="ECO:0000256" key="6">
    <source>
        <dbReference type="ARBA" id="ARBA00023242"/>
    </source>
</evidence>
<evidence type="ECO:0000256" key="3">
    <source>
        <dbReference type="ARBA" id="ARBA00022448"/>
    </source>
</evidence>
<protein>
    <submittedName>
        <fullName evidence="8">Ribosome biogenesis protein Alb1p</fullName>
    </submittedName>
</protein>
<evidence type="ECO:0000313" key="9">
    <source>
        <dbReference type="Proteomes" id="UP001497600"/>
    </source>
</evidence>
<dbReference type="Pfam" id="PF09135">
    <property type="entry name" value="Alb1"/>
    <property type="match status" value="1"/>
</dbReference>
<proteinExistence type="predicted"/>
<feature type="region of interest" description="Disordered" evidence="7">
    <location>
        <begin position="1"/>
        <end position="56"/>
    </location>
</feature>
<evidence type="ECO:0000313" key="8">
    <source>
        <dbReference type="EMBL" id="CAK7920969.1"/>
    </source>
</evidence>
<name>A0ABP0EK15_9ASCO</name>
<dbReference type="Proteomes" id="UP001497600">
    <property type="component" value="Chromosome H"/>
</dbReference>
<accession>A0ABP0EK15</accession>
<evidence type="ECO:0000256" key="5">
    <source>
        <dbReference type="ARBA" id="ARBA00022517"/>
    </source>
</evidence>
<evidence type="ECO:0000256" key="2">
    <source>
        <dbReference type="ARBA" id="ARBA00004496"/>
    </source>
</evidence>
<gene>
    <name evidence="8" type="primary">ALB1</name>
    <name evidence="8" type="ORF">CAAN4_H08592</name>
</gene>
<reference evidence="8 9" key="1">
    <citation type="submission" date="2024-01" db="EMBL/GenBank/DDBJ databases">
        <authorList>
            <consortium name="Genoscope - CEA"/>
            <person name="William W."/>
        </authorList>
    </citation>
    <scope>NUCLEOTIDE SEQUENCE [LARGE SCALE GENOMIC DNA]</scope>
    <source>
        <strain evidence="8 9">29B2s-10</strain>
    </source>
</reference>
<sequence>MPSRNSINRPKDKLIRNGHAAAIGKKRTSRARLAAPTRSSTSRYNTESSTAPRPSESTALAMYVGSAASQPTGVITNNTLSKKRSKKIARNQKYIARRNEQLNIDITAKHESMDVDAEDKEVSAVKAATRLDKVKEALWSVVADGVSEGLALGSGNGTTLGVQAF</sequence>
<keyword evidence="9" id="KW-1185">Reference proteome</keyword>
<keyword evidence="5" id="KW-0690">Ribosome biogenesis</keyword>
<keyword evidence="3" id="KW-0813">Transport</keyword>
<comment type="subcellular location">
    <subcellularLocation>
        <location evidence="2">Cytoplasm</location>
    </subcellularLocation>
    <subcellularLocation>
        <location evidence="1">Nucleus</location>
    </subcellularLocation>
</comment>
<evidence type="ECO:0000256" key="1">
    <source>
        <dbReference type="ARBA" id="ARBA00004123"/>
    </source>
</evidence>
<evidence type="ECO:0000256" key="4">
    <source>
        <dbReference type="ARBA" id="ARBA00022490"/>
    </source>
</evidence>
<dbReference type="EMBL" id="OZ004260">
    <property type="protein sequence ID" value="CAK7920969.1"/>
    <property type="molecule type" value="Genomic_DNA"/>
</dbReference>